<evidence type="ECO:0000313" key="6">
    <source>
        <dbReference type="Proteomes" id="UP000033725"/>
    </source>
</evidence>
<accession>A0A0F0KUP9</accession>
<name>A0A0F0KUP9_9MICO</name>
<sequence>MTPTLRLDRVGVRRRGRVILHDISMECQQGTVTSLHGSNGAGKSTLLGVATGLMEPSWGTVQNRSASTSYLPERFNPPSGMSVATYMNWVAGTRGLQRRARYRAVSTTLDSLGFTGPWGPLRLLSKGNLQRVGIASALIGATGLIVLDEPFTGLDAAGTDLVTRAIEDARAMGSTLLVVHHGAAPFAASQSLWLEEGKLTPRSPIRYVIHALTNDSLPALPDTTMVMPASMGRAVINSASDTVEATLRAILSAGWVVEGVERE</sequence>
<dbReference type="InterPro" id="IPR017871">
    <property type="entry name" value="ABC_transporter-like_CS"/>
</dbReference>
<dbReference type="OrthoDB" id="9804819at2"/>
<keyword evidence="2" id="KW-0547">Nucleotide-binding</keyword>
<protein>
    <submittedName>
        <fullName evidence="5">Arabinose import ATP-binding protein AraG</fullName>
        <ecNumber evidence="5">3.6.3.17</ecNumber>
    </submittedName>
</protein>
<dbReference type="Gene3D" id="3.40.50.300">
    <property type="entry name" value="P-loop containing nucleotide triphosphate hydrolases"/>
    <property type="match status" value="1"/>
</dbReference>
<keyword evidence="3 5" id="KW-0067">ATP-binding</keyword>
<dbReference type="PROSITE" id="PS50893">
    <property type="entry name" value="ABC_TRANSPORTER_2"/>
    <property type="match status" value="1"/>
</dbReference>
<evidence type="ECO:0000313" key="5">
    <source>
        <dbReference type="EMBL" id="KJL22966.1"/>
    </source>
</evidence>
<dbReference type="EC" id="3.6.3.17" evidence="5"/>
<dbReference type="InterPro" id="IPR051782">
    <property type="entry name" value="ABC_Transporter_VariousFunc"/>
</dbReference>
<reference evidence="5 6" key="1">
    <citation type="submission" date="2015-02" db="EMBL/GenBank/DDBJ databases">
        <title>Draft genome sequences of ten Microbacterium spp. with emphasis on heavy metal contaminated environments.</title>
        <authorList>
            <person name="Corretto E."/>
        </authorList>
    </citation>
    <scope>NUCLEOTIDE SEQUENCE [LARGE SCALE GENOMIC DNA]</scope>
    <source>
        <strain evidence="5 6">BEL163</strain>
    </source>
</reference>
<comment type="caution">
    <text evidence="5">The sequence shown here is derived from an EMBL/GenBank/DDBJ whole genome shotgun (WGS) entry which is preliminary data.</text>
</comment>
<dbReference type="EMBL" id="JYIV01000024">
    <property type="protein sequence ID" value="KJL22966.1"/>
    <property type="molecule type" value="Genomic_DNA"/>
</dbReference>
<dbReference type="PANTHER" id="PTHR42939:SF1">
    <property type="entry name" value="ABC TRANSPORTER ATP-BINDING PROTEIN ALBC-RELATED"/>
    <property type="match status" value="1"/>
</dbReference>
<gene>
    <name evidence="5" type="primary">araG</name>
    <name evidence="5" type="ORF">RN51_01712</name>
</gene>
<dbReference type="RefSeq" id="WP_052674644.1">
    <property type="nucleotide sequence ID" value="NZ_JYIV01000024.1"/>
</dbReference>
<dbReference type="InterPro" id="IPR027417">
    <property type="entry name" value="P-loop_NTPase"/>
</dbReference>
<dbReference type="Pfam" id="PF00005">
    <property type="entry name" value="ABC_tran"/>
    <property type="match status" value="1"/>
</dbReference>
<dbReference type="PROSITE" id="PS00211">
    <property type="entry name" value="ABC_TRANSPORTER_1"/>
    <property type="match status" value="1"/>
</dbReference>
<dbReference type="Proteomes" id="UP000033725">
    <property type="component" value="Unassembled WGS sequence"/>
</dbReference>
<dbReference type="InterPro" id="IPR003439">
    <property type="entry name" value="ABC_transporter-like_ATP-bd"/>
</dbReference>
<organism evidence="5 6">
    <name type="scientific">Microbacterium oxydans</name>
    <dbReference type="NCBI Taxonomy" id="82380"/>
    <lineage>
        <taxon>Bacteria</taxon>
        <taxon>Bacillati</taxon>
        <taxon>Actinomycetota</taxon>
        <taxon>Actinomycetes</taxon>
        <taxon>Micrococcales</taxon>
        <taxon>Microbacteriaceae</taxon>
        <taxon>Microbacterium</taxon>
    </lineage>
</organism>
<dbReference type="PATRIC" id="fig|82380.10.peg.1721"/>
<evidence type="ECO:0000256" key="3">
    <source>
        <dbReference type="ARBA" id="ARBA00022840"/>
    </source>
</evidence>
<feature type="domain" description="ABC transporter" evidence="4">
    <location>
        <begin position="5"/>
        <end position="221"/>
    </location>
</feature>
<dbReference type="SUPFAM" id="SSF52540">
    <property type="entry name" value="P-loop containing nucleoside triphosphate hydrolases"/>
    <property type="match status" value="1"/>
</dbReference>
<keyword evidence="5" id="KW-0378">Hydrolase</keyword>
<dbReference type="InterPro" id="IPR003593">
    <property type="entry name" value="AAA+_ATPase"/>
</dbReference>
<proteinExistence type="predicted"/>
<keyword evidence="1" id="KW-0813">Transport</keyword>
<dbReference type="GO" id="GO:0005524">
    <property type="term" value="F:ATP binding"/>
    <property type="evidence" value="ECO:0007669"/>
    <property type="project" value="UniProtKB-KW"/>
</dbReference>
<evidence type="ECO:0000256" key="2">
    <source>
        <dbReference type="ARBA" id="ARBA00022741"/>
    </source>
</evidence>
<dbReference type="SMART" id="SM00382">
    <property type="entry name" value="AAA"/>
    <property type="match status" value="1"/>
</dbReference>
<evidence type="ECO:0000259" key="4">
    <source>
        <dbReference type="PROSITE" id="PS50893"/>
    </source>
</evidence>
<evidence type="ECO:0000256" key="1">
    <source>
        <dbReference type="ARBA" id="ARBA00022448"/>
    </source>
</evidence>
<dbReference type="AlphaFoldDB" id="A0A0F0KUP9"/>
<dbReference type="PANTHER" id="PTHR42939">
    <property type="entry name" value="ABC TRANSPORTER ATP-BINDING PROTEIN ALBC-RELATED"/>
    <property type="match status" value="1"/>
</dbReference>
<dbReference type="GO" id="GO:0016887">
    <property type="term" value="F:ATP hydrolysis activity"/>
    <property type="evidence" value="ECO:0007669"/>
    <property type="project" value="InterPro"/>
</dbReference>